<sequence>MQRRTLLAEICALRSVTADWVARLQDTTDERGSWTVFGRRGCTVPVEDPSGPGPGGHRTLSQTVDDDAGQPTRAVLALLGAPLPQRGRVDRVLRWIGSRLERAAWTVALLRARRARR</sequence>
<evidence type="ECO:0000313" key="3">
    <source>
        <dbReference type="Proteomes" id="UP000660611"/>
    </source>
</evidence>
<dbReference type="EMBL" id="BONQ01000126">
    <property type="protein sequence ID" value="GIG49909.1"/>
    <property type="molecule type" value="Genomic_DNA"/>
</dbReference>
<feature type="region of interest" description="Disordered" evidence="1">
    <location>
        <begin position="41"/>
        <end position="66"/>
    </location>
</feature>
<evidence type="ECO:0000313" key="2">
    <source>
        <dbReference type="EMBL" id="GIG49909.1"/>
    </source>
</evidence>
<dbReference type="Proteomes" id="UP000660611">
    <property type="component" value="Unassembled WGS sequence"/>
</dbReference>
<protein>
    <submittedName>
        <fullName evidence="2">Uncharacterized protein</fullName>
    </submittedName>
</protein>
<comment type="caution">
    <text evidence="2">The sequence shown here is derived from an EMBL/GenBank/DDBJ whole genome shotgun (WGS) entry which is preliminary data.</text>
</comment>
<proteinExistence type="predicted"/>
<evidence type="ECO:0000256" key="1">
    <source>
        <dbReference type="SAM" id="MobiDB-lite"/>
    </source>
</evidence>
<dbReference type="AlphaFoldDB" id="A0A919PTI9"/>
<accession>A0A919PTI9</accession>
<gene>
    <name evidence="2" type="ORF">Dsi01nite_079500</name>
</gene>
<organism evidence="2 3">
    <name type="scientific">Dactylosporangium siamense</name>
    <dbReference type="NCBI Taxonomy" id="685454"/>
    <lineage>
        <taxon>Bacteria</taxon>
        <taxon>Bacillati</taxon>
        <taxon>Actinomycetota</taxon>
        <taxon>Actinomycetes</taxon>
        <taxon>Micromonosporales</taxon>
        <taxon>Micromonosporaceae</taxon>
        <taxon>Dactylosporangium</taxon>
    </lineage>
</organism>
<reference evidence="2" key="1">
    <citation type="submission" date="2021-01" db="EMBL/GenBank/DDBJ databases">
        <title>Whole genome shotgun sequence of Dactylosporangium siamense NBRC 106093.</title>
        <authorList>
            <person name="Komaki H."/>
            <person name="Tamura T."/>
        </authorList>
    </citation>
    <scope>NUCLEOTIDE SEQUENCE</scope>
    <source>
        <strain evidence="2">NBRC 106093</strain>
    </source>
</reference>
<name>A0A919PTI9_9ACTN</name>
<keyword evidence="3" id="KW-1185">Reference proteome</keyword>